<feature type="region of interest" description="Disordered" evidence="7">
    <location>
        <begin position="797"/>
        <end position="891"/>
    </location>
</feature>
<evidence type="ECO:0000313" key="11">
    <source>
        <dbReference type="Proteomes" id="UP001324427"/>
    </source>
</evidence>
<dbReference type="SMART" id="SM00448">
    <property type="entry name" value="REC"/>
    <property type="match status" value="1"/>
</dbReference>
<feature type="compositionally biased region" description="Low complexity" evidence="7">
    <location>
        <begin position="853"/>
        <end position="889"/>
    </location>
</feature>
<evidence type="ECO:0000256" key="5">
    <source>
        <dbReference type="ARBA" id="ARBA00022777"/>
    </source>
</evidence>
<keyword evidence="11" id="KW-1185">Reference proteome</keyword>
<dbReference type="InterPro" id="IPR003594">
    <property type="entry name" value="HATPase_dom"/>
</dbReference>
<accession>A0AAV9JC35</accession>
<dbReference type="PROSITE" id="PS50109">
    <property type="entry name" value="HIS_KIN"/>
    <property type="match status" value="1"/>
</dbReference>
<dbReference type="PROSITE" id="PS50110">
    <property type="entry name" value="RESPONSE_REGULATORY"/>
    <property type="match status" value="1"/>
</dbReference>
<keyword evidence="5" id="KW-0418">Kinase</keyword>
<dbReference type="InterPro" id="IPR005467">
    <property type="entry name" value="His_kinase_dom"/>
</dbReference>
<dbReference type="SUPFAM" id="SSF55874">
    <property type="entry name" value="ATPase domain of HSP90 chaperone/DNA topoisomerase II/histidine kinase"/>
    <property type="match status" value="1"/>
</dbReference>
<feature type="region of interest" description="Disordered" evidence="7">
    <location>
        <begin position="972"/>
        <end position="992"/>
    </location>
</feature>
<evidence type="ECO:0000256" key="3">
    <source>
        <dbReference type="ARBA" id="ARBA00022553"/>
    </source>
</evidence>
<dbReference type="EMBL" id="JAVFHQ010000039">
    <property type="protein sequence ID" value="KAK4542686.1"/>
    <property type="molecule type" value="Genomic_DNA"/>
</dbReference>
<feature type="region of interest" description="Disordered" evidence="7">
    <location>
        <begin position="324"/>
        <end position="352"/>
    </location>
</feature>
<protein>
    <recommendedName>
        <fullName evidence="2">histidine kinase</fullName>
        <ecNumber evidence="2">2.7.13.3</ecNumber>
    </recommendedName>
</protein>
<dbReference type="Pfam" id="PF00072">
    <property type="entry name" value="Response_reg"/>
    <property type="match status" value="1"/>
</dbReference>
<dbReference type="Gene3D" id="3.40.50.2300">
    <property type="match status" value="1"/>
</dbReference>
<dbReference type="PANTHER" id="PTHR43047:SF72">
    <property type="entry name" value="OSMOSENSING HISTIDINE PROTEIN KINASE SLN1"/>
    <property type="match status" value="1"/>
</dbReference>
<evidence type="ECO:0000259" key="9">
    <source>
        <dbReference type="PROSITE" id="PS50110"/>
    </source>
</evidence>
<name>A0AAV9JC35_9PEZI</name>
<comment type="catalytic activity">
    <reaction evidence="1">
        <text>ATP + protein L-histidine = ADP + protein N-phospho-L-histidine.</text>
        <dbReference type="EC" id="2.7.13.3"/>
    </reaction>
</comment>
<dbReference type="InterPro" id="IPR036890">
    <property type="entry name" value="HATPase_C_sf"/>
</dbReference>
<dbReference type="GO" id="GO:0000155">
    <property type="term" value="F:phosphorelay sensor kinase activity"/>
    <property type="evidence" value="ECO:0007669"/>
    <property type="project" value="InterPro"/>
</dbReference>
<evidence type="ECO:0000256" key="6">
    <source>
        <dbReference type="PROSITE-ProRule" id="PRU00169"/>
    </source>
</evidence>
<dbReference type="InterPro" id="IPR004358">
    <property type="entry name" value="Sig_transdc_His_kin-like_C"/>
</dbReference>
<dbReference type="InterPro" id="IPR001789">
    <property type="entry name" value="Sig_transdc_resp-reg_receiver"/>
</dbReference>
<dbReference type="PRINTS" id="PR00344">
    <property type="entry name" value="BCTRLSENSOR"/>
</dbReference>
<dbReference type="Pfam" id="PF02518">
    <property type="entry name" value="HATPase_c"/>
    <property type="match status" value="1"/>
</dbReference>
<reference evidence="10 11" key="1">
    <citation type="submission" date="2021-11" db="EMBL/GenBank/DDBJ databases">
        <title>Black yeast isolated from Biological Soil Crust.</title>
        <authorList>
            <person name="Kurbessoian T."/>
        </authorList>
    </citation>
    <scope>NUCLEOTIDE SEQUENCE [LARGE SCALE GENOMIC DNA]</scope>
    <source>
        <strain evidence="10 11">CCFEE 5522</strain>
    </source>
</reference>
<evidence type="ECO:0000256" key="1">
    <source>
        <dbReference type="ARBA" id="ARBA00000085"/>
    </source>
</evidence>
<feature type="domain" description="Histidine kinase" evidence="8">
    <location>
        <begin position="265"/>
        <end position="555"/>
    </location>
</feature>
<evidence type="ECO:0000313" key="10">
    <source>
        <dbReference type="EMBL" id="KAK4542686.1"/>
    </source>
</evidence>
<dbReference type="SMART" id="SM00388">
    <property type="entry name" value="HisKA"/>
    <property type="match status" value="1"/>
</dbReference>
<dbReference type="PANTHER" id="PTHR43047">
    <property type="entry name" value="TWO-COMPONENT HISTIDINE PROTEIN KINASE"/>
    <property type="match status" value="1"/>
</dbReference>
<dbReference type="CDD" id="cd00082">
    <property type="entry name" value="HisKA"/>
    <property type="match status" value="1"/>
</dbReference>
<dbReference type="Gene3D" id="3.30.565.10">
    <property type="entry name" value="Histidine kinase-like ATPase, C-terminal domain"/>
    <property type="match status" value="1"/>
</dbReference>
<feature type="compositionally biased region" description="Low complexity" evidence="7">
    <location>
        <begin position="328"/>
        <end position="338"/>
    </location>
</feature>
<keyword evidence="3 6" id="KW-0597">Phosphoprotein</keyword>
<sequence length="1040" mass="113474">MSSESPARPEVTEADHQRTFDRAALLIRQSLDLALGGGVVFLDTSASATDAEDLQLHTPKPAVPDESHGRAMRGRTTASSSHLSPPTDLVNGHASAPQIRKAHSEGSFRERVVLAAASVTEYKQFPVTYGRADSTFKVHITPTELKRMCKKYGRGKLLSIPDYMPTTQYDPEGRSIAAAMSTSFWYLTILRRQFPDAKQVIFVPMFHANLNRWTACLAYTTSPYRVFSYETDYLCTLSFCNAIRMEIVKLATMFADQQKSEFIGSVSHELRSPLHGVLAAIEFMQESECTPFQKSCLDTADACAHTLLDTITMVLDYSKVNSFKPQPTSHASTATSTTDQGRDVKLPNIPGSRTESLLDTNTACDLALITEEVIDGLATGHLSRHRSLVGFDEAEPEGNSSLVDLEVRSGLRRVLCAAKPEVELVLDIQSSADWEFTTQPGAFRNIVMNLFGNSLKYTKRGHVSVSLRLVKDHSAGENMPCMVKLVVQDTGQGMSPDYLRTKIFTPFSQENAKAAGTGLGLSIVRRIVNILQGEIDIKSMLNMGTIATVSLPMKRTTARAPPTTVPSYQRQKDHSVMTLQIMTHRPQVAIYEPILEDDSFGQPQGVIAIHKTLVHYLSEWYNLPAVQTWDISPPAQILICDEINLATLLAQRPTLLDTLSRQILIILCANPLHQAIMTKDILSRQVELLCKPFGPYKLARAICRALEKAAKPDTRTETIRLPDTVSGASIARLPASTSKISQRQTTLIDDTPGTVPIIPFRTPQSLQPRSGVSEAFSNAAQSRVSILTPVKEVGAGPDGGYPFSTPSPVAAPAPAPSPSTTPWPAPLSMSAPSRPTAAHHSSFPMMKTDETTARSQATSSQATSSQATSSQATSSQATSSAGADSATPSVTVQGHKPRLLLVDDNKINLQLLHMFVKRRGYGPDMVQTAEDGLQAVNAFRASSDNGVPPHIIFMDISMPVMDGYEATRRIRRDEEDRQASVRSPEGECAPKQPKRALVVALTGNAGGNDRSEAFESGVDVFMTKPMSMKAVGKVLENWRE</sequence>
<feature type="region of interest" description="Disordered" evidence="7">
    <location>
        <begin position="52"/>
        <end position="103"/>
    </location>
</feature>
<feature type="modified residue" description="4-aspartylphosphate" evidence="6">
    <location>
        <position position="955"/>
    </location>
</feature>
<dbReference type="InterPro" id="IPR003661">
    <property type="entry name" value="HisK_dim/P_dom"/>
</dbReference>
<keyword evidence="4" id="KW-0808">Transferase</keyword>
<dbReference type="CDD" id="cd17546">
    <property type="entry name" value="REC_hyHK_CKI1_RcsC-like"/>
    <property type="match status" value="1"/>
</dbReference>
<dbReference type="GO" id="GO:0009927">
    <property type="term" value="F:histidine phosphotransfer kinase activity"/>
    <property type="evidence" value="ECO:0007669"/>
    <property type="project" value="TreeGrafter"/>
</dbReference>
<evidence type="ECO:0000256" key="2">
    <source>
        <dbReference type="ARBA" id="ARBA00012438"/>
    </source>
</evidence>
<dbReference type="SMART" id="SM00387">
    <property type="entry name" value="HATPase_c"/>
    <property type="match status" value="1"/>
</dbReference>
<gene>
    <name evidence="10" type="ORF">LTR36_006258</name>
</gene>
<dbReference type="GO" id="GO:0005886">
    <property type="term" value="C:plasma membrane"/>
    <property type="evidence" value="ECO:0007669"/>
    <property type="project" value="TreeGrafter"/>
</dbReference>
<feature type="domain" description="Response regulatory" evidence="9">
    <location>
        <begin position="898"/>
        <end position="1039"/>
    </location>
</feature>
<dbReference type="Proteomes" id="UP001324427">
    <property type="component" value="Unassembled WGS sequence"/>
</dbReference>
<dbReference type="SUPFAM" id="SSF47384">
    <property type="entry name" value="Homodimeric domain of signal transducing histidine kinase"/>
    <property type="match status" value="1"/>
</dbReference>
<evidence type="ECO:0000259" key="8">
    <source>
        <dbReference type="PROSITE" id="PS50109"/>
    </source>
</evidence>
<dbReference type="InterPro" id="IPR011006">
    <property type="entry name" value="CheY-like_superfamily"/>
</dbReference>
<proteinExistence type="predicted"/>
<evidence type="ECO:0000256" key="7">
    <source>
        <dbReference type="SAM" id="MobiDB-lite"/>
    </source>
</evidence>
<comment type="caution">
    <text evidence="10">The sequence shown here is derived from an EMBL/GenBank/DDBJ whole genome shotgun (WGS) entry which is preliminary data.</text>
</comment>
<dbReference type="Pfam" id="PF00512">
    <property type="entry name" value="HisKA"/>
    <property type="match status" value="1"/>
</dbReference>
<dbReference type="Gene3D" id="1.10.287.130">
    <property type="match status" value="1"/>
</dbReference>
<organism evidence="10 11">
    <name type="scientific">Oleoguttula mirabilis</name>
    <dbReference type="NCBI Taxonomy" id="1507867"/>
    <lineage>
        <taxon>Eukaryota</taxon>
        <taxon>Fungi</taxon>
        <taxon>Dikarya</taxon>
        <taxon>Ascomycota</taxon>
        <taxon>Pezizomycotina</taxon>
        <taxon>Dothideomycetes</taxon>
        <taxon>Dothideomycetidae</taxon>
        <taxon>Mycosphaerellales</taxon>
        <taxon>Teratosphaeriaceae</taxon>
        <taxon>Oleoguttula</taxon>
    </lineage>
</organism>
<feature type="compositionally biased region" description="Pro residues" evidence="7">
    <location>
        <begin position="809"/>
        <end position="825"/>
    </location>
</feature>
<dbReference type="EC" id="2.7.13.3" evidence="2"/>
<dbReference type="SUPFAM" id="SSF52172">
    <property type="entry name" value="CheY-like"/>
    <property type="match status" value="1"/>
</dbReference>
<dbReference type="InterPro" id="IPR036097">
    <property type="entry name" value="HisK_dim/P_sf"/>
</dbReference>
<dbReference type="AlphaFoldDB" id="A0AAV9JC35"/>
<evidence type="ECO:0000256" key="4">
    <source>
        <dbReference type="ARBA" id="ARBA00022679"/>
    </source>
</evidence>